<evidence type="ECO:0000259" key="1">
    <source>
        <dbReference type="Pfam" id="PF05347"/>
    </source>
</evidence>
<name>A0A1X2HMA5_SYNRA</name>
<dbReference type="AlphaFoldDB" id="A0A1X2HMA5"/>
<protein>
    <recommendedName>
        <fullName evidence="1">Complex 1 LYR protein domain-containing protein</fullName>
    </recommendedName>
</protein>
<dbReference type="Pfam" id="PF05347">
    <property type="entry name" value="Complex1_LYR"/>
    <property type="match status" value="1"/>
</dbReference>
<gene>
    <name evidence="2" type="ORF">BCR43DRAFT_484607</name>
</gene>
<sequence length="149" mass="17343">MRAHVASYTPMIRQCYSTATRTMAKTQADKLSLYRALLRAGYAAVGYDRALKEALRRRVRDRFEQQKGVDATDVQIRNTLEFLNIAGRRKGLEHNIVRNLCELDTKQALYDIRSPRFTKKKETQALHNEFYDDYHDVCVKLNAELDLCL</sequence>
<dbReference type="OMA" id="RCENTIK"/>
<feature type="domain" description="Complex 1 LYR protein" evidence="1">
    <location>
        <begin position="31"/>
        <end position="76"/>
    </location>
</feature>
<accession>A0A1X2HMA5</accession>
<dbReference type="STRING" id="13706.A0A1X2HMA5"/>
<dbReference type="InterPro" id="IPR008011">
    <property type="entry name" value="Complex1_LYR_dom"/>
</dbReference>
<dbReference type="EMBL" id="MCGN01000002">
    <property type="protein sequence ID" value="ORY99951.1"/>
    <property type="molecule type" value="Genomic_DNA"/>
</dbReference>
<evidence type="ECO:0000313" key="2">
    <source>
        <dbReference type="EMBL" id="ORY99951.1"/>
    </source>
</evidence>
<proteinExistence type="predicted"/>
<reference evidence="2 3" key="1">
    <citation type="submission" date="2016-07" db="EMBL/GenBank/DDBJ databases">
        <title>Pervasive Adenine N6-methylation of Active Genes in Fungi.</title>
        <authorList>
            <consortium name="DOE Joint Genome Institute"/>
            <person name="Mondo S.J."/>
            <person name="Dannebaum R.O."/>
            <person name="Kuo R.C."/>
            <person name="Labutti K."/>
            <person name="Haridas S."/>
            <person name="Kuo A."/>
            <person name="Salamov A."/>
            <person name="Ahrendt S.R."/>
            <person name="Lipzen A."/>
            <person name="Sullivan W."/>
            <person name="Andreopoulos W.B."/>
            <person name="Clum A."/>
            <person name="Lindquist E."/>
            <person name="Daum C."/>
            <person name="Ramamoorthy G.K."/>
            <person name="Gryganskyi A."/>
            <person name="Culley D."/>
            <person name="Magnuson J.K."/>
            <person name="James T.Y."/>
            <person name="O'Malley M.A."/>
            <person name="Stajich J.E."/>
            <person name="Spatafora J.W."/>
            <person name="Visel A."/>
            <person name="Grigoriev I.V."/>
        </authorList>
    </citation>
    <scope>NUCLEOTIDE SEQUENCE [LARGE SCALE GENOMIC DNA]</scope>
    <source>
        <strain evidence="2 3">NRRL 2496</strain>
    </source>
</reference>
<organism evidence="2 3">
    <name type="scientific">Syncephalastrum racemosum</name>
    <name type="common">Filamentous fungus</name>
    <dbReference type="NCBI Taxonomy" id="13706"/>
    <lineage>
        <taxon>Eukaryota</taxon>
        <taxon>Fungi</taxon>
        <taxon>Fungi incertae sedis</taxon>
        <taxon>Mucoromycota</taxon>
        <taxon>Mucoromycotina</taxon>
        <taxon>Mucoromycetes</taxon>
        <taxon>Mucorales</taxon>
        <taxon>Syncephalastraceae</taxon>
        <taxon>Syncephalastrum</taxon>
    </lineage>
</organism>
<comment type="caution">
    <text evidence="2">The sequence shown here is derived from an EMBL/GenBank/DDBJ whole genome shotgun (WGS) entry which is preliminary data.</text>
</comment>
<dbReference type="OrthoDB" id="190098at2759"/>
<evidence type="ECO:0000313" key="3">
    <source>
        <dbReference type="Proteomes" id="UP000242180"/>
    </source>
</evidence>
<keyword evidence="3" id="KW-1185">Reference proteome</keyword>
<dbReference type="Proteomes" id="UP000242180">
    <property type="component" value="Unassembled WGS sequence"/>
</dbReference>
<dbReference type="InParanoid" id="A0A1X2HMA5"/>